<keyword evidence="2" id="KW-1185">Reference proteome</keyword>
<name>A0A9Q3F272_9BASI</name>
<gene>
    <name evidence="1" type="ORF">O181_068272</name>
</gene>
<accession>A0A9Q3F272</accession>
<dbReference type="AlphaFoldDB" id="A0A9Q3F272"/>
<protein>
    <submittedName>
        <fullName evidence="1">Uncharacterized protein</fullName>
    </submittedName>
</protein>
<dbReference type="Proteomes" id="UP000765509">
    <property type="component" value="Unassembled WGS sequence"/>
</dbReference>
<organism evidence="1 2">
    <name type="scientific">Austropuccinia psidii MF-1</name>
    <dbReference type="NCBI Taxonomy" id="1389203"/>
    <lineage>
        <taxon>Eukaryota</taxon>
        <taxon>Fungi</taxon>
        <taxon>Dikarya</taxon>
        <taxon>Basidiomycota</taxon>
        <taxon>Pucciniomycotina</taxon>
        <taxon>Pucciniomycetes</taxon>
        <taxon>Pucciniales</taxon>
        <taxon>Sphaerophragmiaceae</taxon>
        <taxon>Austropuccinia</taxon>
    </lineage>
</organism>
<sequence length="76" mass="8363">MPPMLLPHRPNPQRHLPSLHSCNTLKMRLQCFPPSPPSPLLKLPHPCLNFSASYNPAAPAPPSRYASDTALNPPYA</sequence>
<dbReference type="EMBL" id="AVOT02034447">
    <property type="protein sequence ID" value="MBW0528557.1"/>
    <property type="molecule type" value="Genomic_DNA"/>
</dbReference>
<comment type="caution">
    <text evidence="1">The sequence shown here is derived from an EMBL/GenBank/DDBJ whole genome shotgun (WGS) entry which is preliminary data.</text>
</comment>
<reference evidence="1" key="1">
    <citation type="submission" date="2021-03" db="EMBL/GenBank/DDBJ databases">
        <title>Draft genome sequence of rust myrtle Austropuccinia psidii MF-1, a brazilian biotype.</title>
        <authorList>
            <person name="Quecine M.C."/>
            <person name="Pachon D.M.R."/>
            <person name="Bonatelli M.L."/>
            <person name="Correr F.H."/>
            <person name="Franceschini L.M."/>
            <person name="Leite T.F."/>
            <person name="Margarido G.R.A."/>
            <person name="Almeida C.A."/>
            <person name="Ferrarezi J.A."/>
            <person name="Labate C.A."/>
        </authorList>
    </citation>
    <scope>NUCLEOTIDE SEQUENCE</scope>
    <source>
        <strain evidence="1">MF-1</strain>
    </source>
</reference>
<proteinExistence type="predicted"/>
<evidence type="ECO:0000313" key="1">
    <source>
        <dbReference type="EMBL" id="MBW0528557.1"/>
    </source>
</evidence>
<evidence type="ECO:0000313" key="2">
    <source>
        <dbReference type="Proteomes" id="UP000765509"/>
    </source>
</evidence>